<dbReference type="CDD" id="cd06173">
    <property type="entry name" value="MFS_MefA_like"/>
    <property type="match status" value="1"/>
</dbReference>
<sequence>MTPPTSTNTPPNPNAAYLYLGATFLSAFGNAIANVIWPWLVLQRTGDPAAAGLVTTCIVLPSAAFALIGGNLIDRFGRKRMSIISDIISAASVIALITVDATTGLTMAWFIALGIIGAVGDVPGMAARTALVGDISERSGKTTDWLAGASQGMSGISFLLGPAFAGFMLSAMNMTSILWITAGCSATAALLTTFITLGTQKPGQEHSTPAPEWAIWREILHIPAIRLFAIITLMTQILVSPFIMVLLPAHFESINNSTALGFALSSYAIGMIVGGTIIAQVGTSHRRLIWAIAMGFNGLAFIGIAWLSLTPIVIAGMLTAGIAGGMMQPIVTVLVTETIPTSRRGRAFSLFTAVGSLTGPIGLAATTVALGLTSVYRVAMVCGLTGVVVMVGAAIAGVRVLYDVAAR</sequence>
<dbReference type="Gene3D" id="1.20.1250.20">
    <property type="entry name" value="MFS general substrate transporter like domains"/>
    <property type="match status" value="1"/>
</dbReference>
<dbReference type="GO" id="GO:0022857">
    <property type="term" value="F:transmembrane transporter activity"/>
    <property type="evidence" value="ECO:0007669"/>
    <property type="project" value="InterPro"/>
</dbReference>
<evidence type="ECO:0000256" key="2">
    <source>
        <dbReference type="ARBA" id="ARBA00022475"/>
    </source>
</evidence>
<reference evidence="8 9" key="1">
    <citation type="submission" date="2018-06" db="EMBL/GenBank/DDBJ databases">
        <authorList>
            <consortium name="Pathogen Informatics"/>
            <person name="Doyle S."/>
        </authorList>
    </citation>
    <scope>NUCLEOTIDE SEQUENCE [LARGE SCALE GENOMIC DNA]</scope>
    <source>
        <strain evidence="8 9">NCTC10254</strain>
    </source>
</reference>
<keyword evidence="5 6" id="KW-0472">Membrane</keyword>
<evidence type="ECO:0000256" key="1">
    <source>
        <dbReference type="ARBA" id="ARBA00004651"/>
    </source>
</evidence>
<feature type="transmembrane region" description="Helical" evidence="6">
    <location>
        <begin position="288"/>
        <end position="307"/>
    </location>
</feature>
<evidence type="ECO:0000313" key="8">
    <source>
        <dbReference type="EMBL" id="SPW31795.1"/>
    </source>
</evidence>
<feature type="transmembrane region" description="Helical" evidence="6">
    <location>
        <begin position="347"/>
        <end position="372"/>
    </location>
</feature>
<dbReference type="GeneID" id="84574892"/>
<feature type="transmembrane region" description="Helical" evidence="6">
    <location>
        <begin position="105"/>
        <end position="124"/>
    </location>
</feature>
<dbReference type="PANTHER" id="PTHR23513:SF11">
    <property type="entry name" value="STAPHYLOFERRIN A TRANSPORTER"/>
    <property type="match status" value="1"/>
</dbReference>
<keyword evidence="2" id="KW-1003">Cell membrane</keyword>
<comment type="subcellular location">
    <subcellularLocation>
        <location evidence="1">Cell membrane</location>
        <topology evidence="1">Multi-pass membrane protein</topology>
    </subcellularLocation>
</comment>
<dbReference type="AlphaFoldDB" id="A0A6H9XGM8"/>
<protein>
    <submittedName>
        <fullName evidence="8">Permease of the major facilitator superfamily</fullName>
    </submittedName>
</protein>
<dbReference type="GO" id="GO:0005886">
    <property type="term" value="C:plasma membrane"/>
    <property type="evidence" value="ECO:0007669"/>
    <property type="project" value="UniProtKB-SubCell"/>
</dbReference>
<dbReference type="PROSITE" id="PS50850">
    <property type="entry name" value="MFS"/>
    <property type="match status" value="1"/>
</dbReference>
<keyword evidence="4 6" id="KW-1133">Transmembrane helix</keyword>
<organism evidence="8 9">
    <name type="scientific">Corynebacterium matruchotii</name>
    <dbReference type="NCBI Taxonomy" id="43768"/>
    <lineage>
        <taxon>Bacteria</taxon>
        <taxon>Bacillati</taxon>
        <taxon>Actinomycetota</taxon>
        <taxon>Actinomycetes</taxon>
        <taxon>Mycobacteriales</taxon>
        <taxon>Corynebacteriaceae</taxon>
        <taxon>Corynebacterium</taxon>
    </lineage>
</organism>
<evidence type="ECO:0000256" key="4">
    <source>
        <dbReference type="ARBA" id="ARBA00022989"/>
    </source>
</evidence>
<feature type="transmembrane region" description="Helical" evidence="6">
    <location>
        <begin position="378"/>
        <end position="402"/>
    </location>
</feature>
<evidence type="ECO:0000256" key="3">
    <source>
        <dbReference type="ARBA" id="ARBA00022692"/>
    </source>
</evidence>
<feature type="transmembrane region" description="Helical" evidence="6">
    <location>
        <begin position="49"/>
        <end position="69"/>
    </location>
</feature>
<dbReference type="InterPro" id="IPR020846">
    <property type="entry name" value="MFS_dom"/>
</dbReference>
<dbReference type="SUPFAM" id="SSF103473">
    <property type="entry name" value="MFS general substrate transporter"/>
    <property type="match status" value="1"/>
</dbReference>
<dbReference type="Proteomes" id="UP000249886">
    <property type="component" value="Unassembled WGS sequence"/>
</dbReference>
<feature type="domain" description="Major facilitator superfamily (MFS) profile" evidence="7">
    <location>
        <begin position="15"/>
        <end position="407"/>
    </location>
</feature>
<accession>A0A6H9XGM8</accession>
<evidence type="ECO:0000259" key="7">
    <source>
        <dbReference type="PROSITE" id="PS50850"/>
    </source>
</evidence>
<feature type="transmembrane region" description="Helical" evidence="6">
    <location>
        <begin position="177"/>
        <end position="197"/>
    </location>
</feature>
<evidence type="ECO:0000256" key="6">
    <source>
        <dbReference type="SAM" id="Phobius"/>
    </source>
</evidence>
<dbReference type="EMBL" id="UARK01000032">
    <property type="protein sequence ID" value="SPW31795.1"/>
    <property type="molecule type" value="Genomic_DNA"/>
</dbReference>
<dbReference type="PROSITE" id="PS00216">
    <property type="entry name" value="SUGAR_TRANSPORT_1"/>
    <property type="match status" value="1"/>
</dbReference>
<feature type="transmembrane region" description="Helical" evidence="6">
    <location>
        <begin position="81"/>
        <end position="99"/>
    </location>
</feature>
<name>A0A6H9XGM8_9CORY</name>
<feature type="transmembrane region" description="Helical" evidence="6">
    <location>
        <begin position="145"/>
        <end position="165"/>
    </location>
</feature>
<evidence type="ECO:0000256" key="5">
    <source>
        <dbReference type="ARBA" id="ARBA00023136"/>
    </source>
</evidence>
<feature type="transmembrane region" description="Helical" evidence="6">
    <location>
        <begin position="16"/>
        <end position="37"/>
    </location>
</feature>
<proteinExistence type="predicted"/>
<keyword evidence="3 6" id="KW-0812">Transmembrane</keyword>
<dbReference type="PANTHER" id="PTHR23513">
    <property type="entry name" value="INTEGRAL MEMBRANE EFFLUX PROTEIN-RELATED"/>
    <property type="match status" value="1"/>
</dbReference>
<evidence type="ECO:0000313" key="9">
    <source>
        <dbReference type="Proteomes" id="UP000249886"/>
    </source>
</evidence>
<feature type="transmembrane region" description="Helical" evidence="6">
    <location>
        <begin position="227"/>
        <end position="247"/>
    </location>
</feature>
<feature type="transmembrane region" description="Helical" evidence="6">
    <location>
        <begin position="313"/>
        <end position="335"/>
    </location>
</feature>
<feature type="transmembrane region" description="Helical" evidence="6">
    <location>
        <begin position="259"/>
        <end position="281"/>
    </location>
</feature>
<dbReference type="Pfam" id="PF07690">
    <property type="entry name" value="MFS_1"/>
    <property type="match status" value="1"/>
</dbReference>
<dbReference type="RefSeq" id="WP_005527239.1">
    <property type="nucleotide sequence ID" value="NZ_CAUVEC010000010.1"/>
</dbReference>
<dbReference type="InterPro" id="IPR036259">
    <property type="entry name" value="MFS_trans_sf"/>
</dbReference>
<comment type="caution">
    <text evidence="8">The sequence shown here is derived from an EMBL/GenBank/DDBJ whole genome shotgun (WGS) entry which is preliminary data.</text>
</comment>
<dbReference type="InterPro" id="IPR011701">
    <property type="entry name" value="MFS"/>
</dbReference>
<dbReference type="InterPro" id="IPR005829">
    <property type="entry name" value="Sugar_transporter_CS"/>
</dbReference>
<gene>
    <name evidence="8" type="ORF">NCTC10254_02229</name>
</gene>